<feature type="transmembrane region" description="Helical" evidence="15">
    <location>
        <begin position="524"/>
        <end position="547"/>
    </location>
</feature>
<proteinExistence type="inferred from homology"/>
<dbReference type="NCBIfam" id="TIGR00231">
    <property type="entry name" value="small_GTP"/>
    <property type="match status" value="1"/>
</dbReference>
<dbReference type="EMBL" id="LKHV01000009">
    <property type="protein sequence ID" value="KRG18113.1"/>
    <property type="molecule type" value="Genomic_DNA"/>
</dbReference>
<dbReference type="Gene3D" id="3.40.50.300">
    <property type="entry name" value="P-loop containing nucleotide triphosphate hydrolases"/>
    <property type="match status" value="1"/>
</dbReference>
<keyword evidence="5 15" id="KW-0812">Transmembrane</keyword>
<reference evidence="18" key="3">
    <citation type="submission" date="2021-06" db="EMBL/GenBank/DDBJ databases">
        <title>Genomic Description and Analysis of Intracellular Bacteria, Candidatus Berkiella cookevillensis and Candidatus Berkiella aquae.</title>
        <authorList>
            <person name="Kidane D.T."/>
            <person name="Mehari Y.T."/>
            <person name="Rice F.C."/>
            <person name="Arivett B.A."/>
            <person name="Farone A.L."/>
            <person name="Berk S.G."/>
            <person name="Farone M.B."/>
        </authorList>
    </citation>
    <scope>NUCLEOTIDE SEQUENCE</scope>
    <source>
        <strain evidence="18">CC99</strain>
    </source>
</reference>
<sequence>MSVVETKPFLQTIAFVGNPNSGKTTLYNKLTGANQKTGNFCGVTVDWVSAECTLDAQKIQLIDLPGIYTFSQITHDENQDGNEDEQITRRFIDEKQFDVVVNIVDASSLERNLYLTLQCLELGLPTIVVLTRIDLAQKKNIHFSLFQLQKLLGCPVVAVSAKTGAGIEELKTLLFAKPEIPKFHLSYPPMIEGRIERLVNEISPPVSRSQAVRWLEGELYSQEQLSNTEVDKIHEILSDTAKNDAELDIHIASARYAFIEKLMLSVIAPSSKMLNVQFIKTSKMTRWIDKWTCHRWLGLPCFLAVMYLLFFFAINVGGAFQDCIEQMTELLFVHGVGDLLRSFFAPEWMVIFCQGVGQGVSTVLTFIPVIGAMFFALAFLESSGYMARAAIVMDRLMLFLGLPGKSFVPMIIGFGCNVPAILGARTLDHKRDRILTVMMSPFMSCGARLAIFTVFVSIFFPHNGQNVVFALYLIGILMAIFTGLLLKKTILNGSVSPLIMEMPEYTLPTFRSLTRLSYHRLKRFIINAMRLIVPVCAVIGVLSAIHIPDSDSQAGQQTALSAMAKQVTPIFAPMGLTEENWPATVGLFTGILAKEVVIGSLNTLYAQDMGTSLESEPVHYQQALYGAIMTIPENILTLRGAFANPIAAKAPVETLDKKAHQEMQLRFGSEHAAFAYLLFVLLYFPCVSATAAMVREVKRGWTVFSVCWTTGLAYCISVMYFQLSVWFMQPVVSSIWCSAITLVLAATIWGIHLVGKQKGSRALPTQIVYKSS</sequence>
<dbReference type="CDD" id="cd01879">
    <property type="entry name" value="FeoB"/>
    <property type="match status" value="1"/>
</dbReference>
<accession>A0A0Q9YNT0</accession>
<reference evidence="18" key="2">
    <citation type="journal article" date="2016" name="Genome Announc.">
        <title>Draft Genome Sequences of Two Novel Amoeba-Resistant Intranuclear Bacteria, 'Candidatus Berkiella cookevillensis' and 'Candidatus Berkiella aquae'.</title>
        <authorList>
            <person name="Mehari Y.T."/>
            <person name="Arivett B.A."/>
            <person name="Farone A.L."/>
            <person name="Gunderson J.H."/>
            <person name="Farone M.B."/>
        </authorList>
    </citation>
    <scope>NUCLEOTIDE SEQUENCE</scope>
    <source>
        <strain evidence="18">CC99</strain>
    </source>
</reference>
<comment type="similarity">
    <text evidence="15">Belongs to the TRAFAC class TrmE-Era-EngA-EngB-Septin-like GTPase superfamily. FeoB GTPase (TC 9.A.8) family.</text>
</comment>
<evidence type="ECO:0000313" key="18">
    <source>
        <dbReference type="EMBL" id="MCS5709222.1"/>
    </source>
</evidence>
<evidence type="ECO:0000256" key="6">
    <source>
        <dbReference type="ARBA" id="ARBA00022741"/>
    </source>
</evidence>
<gene>
    <name evidence="17" type="primary">feoB</name>
    <name evidence="18" type="ORF">CC99x_009925</name>
    <name evidence="17" type="ORF">CC99x_01825</name>
</gene>
<evidence type="ECO:0000256" key="4">
    <source>
        <dbReference type="ARBA" id="ARBA00022496"/>
    </source>
</evidence>
<dbReference type="SUPFAM" id="SSF52540">
    <property type="entry name" value="P-loop containing nucleoside triphosphate hydrolases"/>
    <property type="match status" value="1"/>
</dbReference>
<keyword evidence="10 13" id="KW-0342">GTP-binding</keyword>
<dbReference type="GO" id="GO:0015093">
    <property type="term" value="F:ferrous iron transmembrane transporter activity"/>
    <property type="evidence" value="ECO:0007669"/>
    <property type="project" value="UniProtKB-UniRule"/>
</dbReference>
<dbReference type="AlphaFoldDB" id="A0A0Q9YNT0"/>
<dbReference type="Pfam" id="PF17910">
    <property type="entry name" value="FeoB_Cyto"/>
    <property type="match status" value="1"/>
</dbReference>
<dbReference type="InterPro" id="IPR011642">
    <property type="entry name" value="Gate_dom"/>
</dbReference>
<feature type="binding site" evidence="13">
    <location>
        <begin position="42"/>
        <end position="46"/>
    </location>
    <ligand>
        <name>GTP</name>
        <dbReference type="ChEBI" id="CHEBI:37565"/>
        <label>1</label>
    </ligand>
</feature>
<evidence type="ECO:0000256" key="9">
    <source>
        <dbReference type="ARBA" id="ARBA00023065"/>
    </source>
</evidence>
<evidence type="ECO:0000256" key="14">
    <source>
        <dbReference type="PIRSR" id="PIRSR603373-2"/>
    </source>
</evidence>
<evidence type="ECO:0000256" key="8">
    <source>
        <dbReference type="ARBA" id="ARBA00023004"/>
    </source>
</evidence>
<evidence type="ECO:0000256" key="3">
    <source>
        <dbReference type="ARBA" id="ARBA00022475"/>
    </source>
</evidence>
<evidence type="ECO:0000256" key="11">
    <source>
        <dbReference type="ARBA" id="ARBA00023136"/>
    </source>
</evidence>
<feature type="transmembrane region" description="Helical" evidence="15">
    <location>
        <begin position="363"/>
        <end position="387"/>
    </location>
</feature>
<feature type="binding site" evidence="13">
    <location>
        <begin position="17"/>
        <end position="24"/>
    </location>
    <ligand>
        <name>GTP</name>
        <dbReference type="ChEBI" id="CHEBI:37565"/>
        <label>1</label>
    </ligand>
</feature>
<dbReference type="NCBIfam" id="NF007105">
    <property type="entry name" value="PRK09554.1"/>
    <property type="match status" value="1"/>
</dbReference>
<feature type="binding site" evidence="14">
    <location>
        <position position="28"/>
    </location>
    <ligand>
        <name>Mg(2+)</name>
        <dbReference type="ChEBI" id="CHEBI:18420"/>
        <label>2</label>
    </ligand>
</feature>
<feature type="transmembrane region" description="Helical" evidence="15">
    <location>
        <begin position="407"/>
        <end position="427"/>
    </location>
</feature>
<feature type="binding site" evidence="13">
    <location>
        <begin position="63"/>
        <end position="66"/>
    </location>
    <ligand>
        <name>GTP</name>
        <dbReference type="ChEBI" id="CHEBI:37565"/>
        <label>1</label>
    </ligand>
</feature>
<dbReference type="EMBL" id="LKHV02000001">
    <property type="protein sequence ID" value="MCS5709222.1"/>
    <property type="molecule type" value="Genomic_DNA"/>
</dbReference>
<feature type="transmembrane region" description="Helical" evidence="15">
    <location>
        <begin position="466"/>
        <end position="486"/>
    </location>
</feature>
<feature type="transmembrane region" description="Helical" evidence="15">
    <location>
        <begin position="434"/>
        <end position="460"/>
    </location>
</feature>
<protein>
    <recommendedName>
        <fullName evidence="12 15">Ferrous iron transport protein B</fullName>
    </recommendedName>
</protein>
<keyword evidence="4 15" id="KW-0410">Iron transport</keyword>
<evidence type="ECO:0000256" key="5">
    <source>
        <dbReference type="ARBA" id="ARBA00022692"/>
    </source>
</evidence>
<feature type="binding site" evidence="14">
    <location>
        <position position="32"/>
    </location>
    <ligand>
        <name>Mg(2+)</name>
        <dbReference type="ChEBI" id="CHEBI:18420"/>
        <label>2</label>
    </ligand>
</feature>
<keyword evidence="8 15" id="KW-0408">Iron</keyword>
<comment type="function">
    <text evidence="15">Probable transporter of a GTP-driven Fe(2+) uptake system.</text>
</comment>
<dbReference type="Gene3D" id="1.10.287.1770">
    <property type="match status" value="1"/>
</dbReference>
<dbReference type="Pfam" id="PF07664">
    <property type="entry name" value="FeoB_C"/>
    <property type="match status" value="1"/>
</dbReference>
<evidence type="ECO:0000256" key="12">
    <source>
        <dbReference type="NCBIfam" id="TIGR00437"/>
    </source>
</evidence>
<keyword evidence="6 13" id="KW-0547">Nucleotide-binding</keyword>
<dbReference type="InterPro" id="IPR041069">
    <property type="entry name" value="FeoB_Cyto"/>
</dbReference>
<name>A0A0Q9YNT0_9GAMM</name>
<dbReference type="GO" id="GO:0005886">
    <property type="term" value="C:plasma membrane"/>
    <property type="evidence" value="ECO:0007669"/>
    <property type="project" value="UniProtKB-SubCell"/>
</dbReference>
<dbReference type="RefSeq" id="WP_077065446.1">
    <property type="nucleotide sequence ID" value="NZ_LKHV02000001.1"/>
</dbReference>
<dbReference type="InterPro" id="IPR006073">
    <property type="entry name" value="GTP-bd"/>
</dbReference>
<dbReference type="STRING" id="437022.CC99x_01825"/>
<dbReference type="PROSITE" id="PS51711">
    <property type="entry name" value="G_FEOB"/>
    <property type="match status" value="1"/>
</dbReference>
<feature type="transmembrane region" description="Helical" evidence="15">
    <location>
        <begin position="296"/>
        <end position="320"/>
    </location>
</feature>
<dbReference type="PRINTS" id="PR00326">
    <property type="entry name" value="GTP1OBG"/>
</dbReference>
<keyword evidence="2 15" id="KW-0813">Transport</keyword>
<comment type="subcellular location">
    <subcellularLocation>
        <location evidence="15">Cell inner membrane</location>
        <topology evidence="15">Multi-pass membrane protein</topology>
    </subcellularLocation>
    <subcellularLocation>
        <location evidence="1">Cell membrane</location>
        <topology evidence="1">Multi-pass membrane protein</topology>
    </subcellularLocation>
</comment>
<evidence type="ECO:0000256" key="2">
    <source>
        <dbReference type="ARBA" id="ARBA00022448"/>
    </source>
</evidence>
<feature type="transmembrane region" description="Helical" evidence="15">
    <location>
        <begin position="673"/>
        <end position="694"/>
    </location>
</feature>
<dbReference type="InterPro" id="IPR027417">
    <property type="entry name" value="P-loop_NTPase"/>
</dbReference>
<dbReference type="PANTHER" id="PTHR43185">
    <property type="entry name" value="FERROUS IRON TRANSPORT PROTEIN B"/>
    <property type="match status" value="1"/>
</dbReference>
<evidence type="ECO:0000256" key="15">
    <source>
        <dbReference type="RuleBase" id="RU362098"/>
    </source>
</evidence>
<dbReference type="InterPro" id="IPR011640">
    <property type="entry name" value="Fe2_transport_prot_B_C"/>
</dbReference>
<dbReference type="PATRIC" id="fig|1590042.3.peg.1857"/>
<dbReference type="InterPro" id="IPR030389">
    <property type="entry name" value="G_FEOB_dom"/>
</dbReference>
<keyword evidence="7 15" id="KW-1133">Transmembrane helix</keyword>
<dbReference type="InterPro" id="IPR050860">
    <property type="entry name" value="FeoB_GTPase"/>
</dbReference>
<keyword evidence="3" id="KW-1003">Cell membrane</keyword>
<keyword evidence="14" id="KW-0479">Metal-binding</keyword>
<evidence type="ECO:0000259" key="16">
    <source>
        <dbReference type="PROSITE" id="PS51711"/>
    </source>
</evidence>
<feature type="domain" description="FeoB-type G" evidence="16">
    <location>
        <begin position="10"/>
        <end position="180"/>
    </location>
</feature>
<evidence type="ECO:0000313" key="19">
    <source>
        <dbReference type="Proteomes" id="UP000051494"/>
    </source>
</evidence>
<dbReference type="NCBIfam" id="TIGR00437">
    <property type="entry name" value="feoB"/>
    <property type="match status" value="1"/>
</dbReference>
<dbReference type="PANTHER" id="PTHR43185:SF1">
    <property type="entry name" value="FE(2+) TRANSPORTER FEOB"/>
    <property type="match status" value="1"/>
</dbReference>
<comment type="caution">
    <text evidence="17">The sequence shown here is derived from an EMBL/GenBank/DDBJ whole genome shotgun (WGS) entry which is preliminary data.</text>
</comment>
<reference evidence="17" key="1">
    <citation type="submission" date="2015-09" db="EMBL/GenBank/DDBJ databases">
        <title>Draft Genome Sequences of Two Novel Amoeba-resistant Intranuclear Bacteria, Candidatus Berkiella cookevillensis and Candidatus Berkiella aquae.</title>
        <authorList>
            <person name="Mehari Y.T."/>
            <person name="Arivett B.A."/>
            <person name="Farone A.L."/>
            <person name="Gunderson J.H."/>
            <person name="Farone M.B."/>
        </authorList>
    </citation>
    <scope>NUCLEOTIDE SEQUENCE [LARGE SCALE GENOMIC DNA]</scope>
    <source>
        <strain evidence="17">CC99</strain>
    </source>
</reference>
<feature type="transmembrane region" description="Helical" evidence="15">
    <location>
        <begin position="701"/>
        <end position="721"/>
    </location>
</feature>
<dbReference type="GO" id="GO:0046872">
    <property type="term" value="F:metal ion binding"/>
    <property type="evidence" value="ECO:0007669"/>
    <property type="project" value="UniProtKB-KW"/>
</dbReference>
<dbReference type="Pfam" id="PF02421">
    <property type="entry name" value="FeoB_N"/>
    <property type="match status" value="1"/>
</dbReference>
<dbReference type="InterPro" id="IPR003373">
    <property type="entry name" value="Fe2_transport_prot-B"/>
</dbReference>
<dbReference type="Proteomes" id="UP000051494">
    <property type="component" value="Unassembled WGS sequence"/>
</dbReference>
<keyword evidence="19" id="KW-1185">Reference proteome</keyword>
<dbReference type="InterPro" id="IPR005225">
    <property type="entry name" value="Small_GTP-bd"/>
</dbReference>
<organism evidence="17">
    <name type="scientific">Candidatus Berkiella cookevillensis</name>
    <dbReference type="NCBI Taxonomy" id="437022"/>
    <lineage>
        <taxon>Bacteria</taxon>
        <taxon>Pseudomonadati</taxon>
        <taxon>Pseudomonadota</taxon>
        <taxon>Gammaproteobacteria</taxon>
        <taxon>Candidatus Berkiellales</taxon>
        <taxon>Candidatus Berkiellaceae</taxon>
        <taxon>Candidatus Berkiella</taxon>
    </lineage>
</organism>
<keyword evidence="9" id="KW-0406">Ion transport</keyword>
<evidence type="ECO:0000256" key="1">
    <source>
        <dbReference type="ARBA" id="ARBA00004651"/>
    </source>
</evidence>
<dbReference type="Pfam" id="PF07670">
    <property type="entry name" value="Gate"/>
    <property type="match status" value="2"/>
</dbReference>
<feature type="binding site" evidence="14">
    <location>
        <position position="31"/>
    </location>
    <ligand>
        <name>Mg(2+)</name>
        <dbReference type="ChEBI" id="CHEBI:18420"/>
        <label>2</label>
    </ligand>
</feature>
<feature type="transmembrane region" description="Helical" evidence="15">
    <location>
        <begin position="733"/>
        <end position="754"/>
    </location>
</feature>
<evidence type="ECO:0000256" key="13">
    <source>
        <dbReference type="PIRSR" id="PIRSR603373-1"/>
    </source>
</evidence>
<evidence type="ECO:0000256" key="10">
    <source>
        <dbReference type="ARBA" id="ARBA00023134"/>
    </source>
</evidence>
<dbReference type="GO" id="GO:0005525">
    <property type="term" value="F:GTP binding"/>
    <property type="evidence" value="ECO:0007669"/>
    <property type="project" value="UniProtKB-KW"/>
</dbReference>
<evidence type="ECO:0000313" key="17">
    <source>
        <dbReference type="EMBL" id="KRG18113.1"/>
    </source>
</evidence>
<keyword evidence="14" id="KW-0460">Magnesium</keyword>
<keyword evidence="11 15" id="KW-0472">Membrane</keyword>
<evidence type="ECO:0000256" key="7">
    <source>
        <dbReference type="ARBA" id="ARBA00022989"/>
    </source>
</evidence>